<dbReference type="PANTHER" id="PTHR28074:SF1">
    <property type="entry name" value="ATP SYNTHASE SUBUNIT K, MITOCHONDRIAL"/>
    <property type="match status" value="1"/>
</dbReference>
<evidence type="ECO:0000256" key="2">
    <source>
        <dbReference type="ARBA" id="ARBA00023128"/>
    </source>
</evidence>
<proteinExistence type="predicted"/>
<sequence length="78" mass="8330">MVAQYTIAGRQVGSHVVRRLLPLAMITLGSMAGISFLATGGEKKSKEQGPPINATSKDEENFIQEFIKNAEASGTAKH</sequence>
<keyword evidence="4" id="KW-0812">Transmembrane</keyword>
<keyword evidence="6" id="KW-1185">Reference proteome</keyword>
<dbReference type="STRING" id="1328760.A0A165IWQ9"/>
<dbReference type="GO" id="GO:0031966">
    <property type="term" value="C:mitochondrial membrane"/>
    <property type="evidence" value="ECO:0007669"/>
    <property type="project" value="UniProtKB-SubCell"/>
</dbReference>
<accession>A0A165IWQ9</accession>
<dbReference type="Proteomes" id="UP000076632">
    <property type="component" value="Unassembled WGS sequence"/>
</dbReference>
<dbReference type="RefSeq" id="XP_018191036.1">
    <property type="nucleotide sequence ID" value="XM_018331898.1"/>
</dbReference>
<organism evidence="5 6">
    <name type="scientific">Xylona heveae (strain CBS 132557 / TC161)</name>
    <dbReference type="NCBI Taxonomy" id="1328760"/>
    <lineage>
        <taxon>Eukaryota</taxon>
        <taxon>Fungi</taxon>
        <taxon>Dikarya</taxon>
        <taxon>Ascomycota</taxon>
        <taxon>Pezizomycotina</taxon>
        <taxon>Xylonomycetes</taxon>
        <taxon>Xylonales</taxon>
        <taxon>Xylonaceae</taxon>
        <taxon>Xylona</taxon>
    </lineage>
</organism>
<reference evidence="5 6" key="1">
    <citation type="journal article" date="2016" name="Fungal Biol.">
        <title>The genome of Xylona heveae provides a window into fungal endophytism.</title>
        <authorList>
            <person name="Gazis R."/>
            <person name="Kuo A."/>
            <person name="Riley R."/>
            <person name="LaButti K."/>
            <person name="Lipzen A."/>
            <person name="Lin J."/>
            <person name="Amirebrahimi M."/>
            <person name="Hesse C.N."/>
            <person name="Spatafora J.W."/>
            <person name="Henrissat B."/>
            <person name="Hainaut M."/>
            <person name="Grigoriev I.V."/>
            <person name="Hibbett D.S."/>
        </authorList>
    </citation>
    <scope>NUCLEOTIDE SEQUENCE [LARGE SCALE GENOMIC DNA]</scope>
    <source>
        <strain evidence="5 6">TC161</strain>
    </source>
</reference>
<dbReference type="OrthoDB" id="2094445at2759"/>
<dbReference type="GO" id="GO:0015986">
    <property type="term" value="P:proton motive force-driven ATP synthesis"/>
    <property type="evidence" value="ECO:0007669"/>
    <property type="project" value="TreeGrafter"/>
</dbReference>
<evidence type="ECO:0000256" key="3">
    <source>
        <dbReference type="ARBA" id="ARBA00023136"/>
    </source>
</evidence>
<protein>
    <submittedName>
        <fullName evidence="5">Uncharacterized protein</fullName>
    </submittedName>
</protein>
<dbReference type="PANTHER" id="PTHR28074">
    <property type="entry name" value="ATP SYNTHASE SUBUNIT K, MITOCHONDRIAL"/>
    <property type="match status" value="1"/>
</dbReference>
<evidence type="ECO:0000313" key="6">
    <source>
        <dbReference type="Proteomes" id="UP000076632"/>
    </source>
</evidence>
<dbReference type="GeneID" id="28897035"/>
<dbReference type="AlphaFoldDB" id="A0A165IWQ9"/>
<evidence type="ECO:0000256" key="4">
    <source>
        <dbReference type="SAM" id="Phobius"/>
    </source>
</evidence>
<feature type="transmembrane region" description="Helical" evidence="4">
    <location>
        <begin position="20"/>
        <end position="38"/>
    </location>
</feature>
<dbReference type="InParanoid" id="A0A165IWQ9"/>
<dbReference type="EMBL" id="KV407455">
    <property type="protein sequence ID" value="KZF25481.1"/>
    <property type="molecule type" value="Genomic_DNA"/>
</dbReference>
<evidence type="ECO:0000256" key="1">
    <source>
        <dbReference type="ARBA" id="ARBA00004325"/>
    </source>
</evidence>
<evidence type="ECO:0000313" key="5">
    <source>
        <dbReference type="EMBL" id="KZF25481.1"/>
    </source>
</evidence>
<keyword evidence="3 4" id="KW-0472">Membrane</keyword>
<dbReference type="InterPro" id="IPR021278">
    <property type="entry name" value="ATP19"/>
</dbReference>
<keyword evidence="2" id="KW-0496">Mitochondrion</keyword>
<comment type="subcellular location">
    <subcellularLocation>
        <location evidence="1">Mitochondrion membrane</location>
    </subcellularLocation>
</comment>
<dbReference type="Pfam" id="PF11022">
    <property type="entry name" value="ATP19"/>
    <property type="match status" value="1"/>
</dbReference>
<dbReference type="OMA" id="RQVGSHY"/>
<keyword evidence="4" id="KW-1133">Transmembrane helix</keyword>
<gene>
    <name evidence="5" type="ORF">L228DRAFT_244328</name>
</gene>
<name>A0A165IWQ9_XYLHT</name>